<evidence type="ECO:0000256" key="2">
    <source>
        <dbReference type="ARBA" id="ARBA00023002"/>
    </source>
</evidence>
<name>A0AAD7B866_9AGAR</name>
<organism evidence="4 5">
    <name type="scientific">Roridomyces roridus</name>
    <dbReference type="NCBI Taxonomy" id="1738132"/>
    <lineage>
        <taxon>Eukaryota</taxon>
        <taxon>Fungi</taxon>
        <taxon>Dikarya</taxon>
        <taxon>Basidiomycota</taxon>
        <taxon>Agaricomycotina</taxon>
        <taxon>Agaricomycetes</taxon>
        <taxon>Agaricomycetidae</taxon>
        <taxon>Agaricales</taxon>
        <taxon>Marasmiineae</taxon>
        <taxon>Mycenaceae</taxon>
        <taxon>Roridomyces</taxon>
    </lineage>
</organism>
<dbReference type="PROSITE" id="PS51387">
    <property type="entry name" value="FAD_PCMH"/>
    <property type="match status" value="1"/>
</dbReference>
<dbReference type="InterPro" id="IPR036318">
    <property type="entry name" value="FAD-bd_PCMH-like_sf"/>
</dbReference>
<dbReference type="PANTHER" id="PTHR13878">
    <property type="entry name" value="GULONOLACTONE OXIDASE"/>
    <property type="match status" value="1"/>
</dbReference>
<dbReference type="InterPro" id="IPR016166">
    <property type="entry name" value="FAD-bd_PCMH"/>
</dbReference>
<sequence length="557" mass="59009">MGGVPTSTCWATLNKTVGGRLVQGAPFARSCFASASAGTNGVFDAKECTVVQKNYLDHFSLTGNLGGYINTQWETCQRSGAQCLLDSTAPTNPVAFTSPNRTCSQGSVPPFAINVSSAQDVLAGFEFSKTYGVPLVVKNTGHDYKGRSAGPGALALWVNSLKTIEHNPQFLPTGCATGGAKENAVTVGAGVTYSDLLAFVSMHNLNLTIPTGGDLTVGVAGGYVQGGGHGILSNVYGLAADRALEFEVVTPSGAHLWANGCQNTDIFWALKGGGGGTFGVVLGMTTKVFEQTGINAVLATFNATVPGQRLAVLQFAADNALQWAQLGWGVYIFPAGGLVLGNILLSPDEAKASMDSLRTFITGNLTGSSFTMAVESTYEAFFNNFVFAIHPDGVPLTAASRLIPSTNFKSADQRVDLVKTVDAAVNLVDLAVVFGTTPWLHGDQGSTSVNPAWYNSLWHVAIGKTWDFNTTAAEIEGKYKNLTAVASGLRLLAPLSGAYVNEADVFEPNWQESFWGSNYPRLLAIKTKYDPNHLLDCWQCVGWLGSGNERYDCYPDI</sequence>
<evidence type="ECO:0000259" key="3">
    <source>
        <dbReference type="PROSITE" id="PS51387"/>
    </source>
</evidence>
<dbReference type="GO" id="GO:0071949">
    <property type="term" value="F:FAD binding"/>
    <property type="evidence" value="ECO:0007669"/>
    <property type="project" value="InterPro"/>
</dbReference>
<evidence type="ECO:0000313" key="4">
    <source>
        <dbReference type="EMBL" id="KAJ7613557.1"/>
    </source>
</evidence>
<dbReference type="InterPro" id="IPR006094">
    <property type="entry name" value="Oxid_FAD_bind_N"/>
</dbReference>
<feature type="domain" description="FAD-binding PCMH-type" evidence="3">
    <location>
        <begin position="105"/>
        <end position="291"/>
    </location>
</feature>
<gene>
    <name evidence="4" type="ORF">FB45DRAFT_759059</name>
</gene>
<dbReference type="Pfam" id="PF08031">
    <property type="entry name" value="BBE"/>
    <property type="match status" value="1"/>
</dbReference>
<dbReference type="EMBL" id="JARKIF010000028">
    <property type="protein sequence ID" value="KAJ7613557.1"/>
    <property type="molecule type" value="Genomic_DNA"/>
</dbReference>
<evidence type="ECO:0000256" key="1">
    <source>
        <dbReference type="ARBA" id="ARBA00005466"/>
    </source>
</evidence>
<comment type="caution">
    <text evidence="4">The sequence shown here is derived from an EMBL/GenBank/DDBJ whole genome shotgun (WGS) entry which is preliminary data.</text>
</comment>
<protein>
    <submittedName>
        <fullName evidence="4">FAD-binding domain-containing protein</fullName>
    </submittedName>
</protein>
<dbReference type="Proteomes" id="UP001221142">
    <property type="component" value="Unassembled WGS sequence"/>
</dbReference>
<dbReference type="SUPFAM" id="SSF56176">
    <property type="entry name" value="FAD-binding/transporter-associated domain-like"/>
    <property type="match status" value="1"/>
</dbReference>
<evidence type="ECO:0000313" key="5">
    <source>
        <dbReference type="Proteomes" id="UP001221142"/>
    </source>
</evidence>
<keyword evidence="5" id="KW-1185">Reference proteome</keyword>
<proteinExistence type="inferred from homology"/>
<dbReference type="GO" id="GO:0016491">
    <property type="term" value="F:oxidoreductase activity"/>
    <property type="evidence" value="ECO:0007669"/>
    <property type="project" value="UniProtKB-KW"/>
</dbReference>
<dbReference type="Gene3D" id="3.30.465.10">
    <property type="match status" value="2"/>
</dbReference>
<dbReference type="Pfam" id="PF01565">
    <property type="entry name" value="FAD_binding_4"/>
    <property type="match status" value="1"/>
</dbReference>
<dbReference type="InterPro" id="IPR016169">
    <property type="entry name" value="FAD-bd_PCMH_sub2"/>
</dbReference>
<dbReference type="InterPro" id="IPR012951">
    <property type="entry name" value="BBE"/>
</dbReference>
<dbReference type="PANTHER" id="PTHR13878:SF91">
    <property type="entry name" value="FAD BINDING DOMAIN PROTEIN (AFU_ORTHOLOGUE AFUA_6G12070)-RELATED"/>
    <property type="match status" value="1"/>
</dbReference>
<dbReference type="InterPro" id="IPR050432">
    <property type="entry name" value="FAD-linked_Oxidoreductases_BP"/>
</dbReference>
<keyword evidence="2" id="KW-0560">Oxidoreductase</keyword>
<comment type="similarity">
    <text evidence="1">Belongs to the oxygen-dependent FAD-linked oxidoreductase family.</text>
</comment>
<reference evidence="4" key="1">
    <citation type="submission" date="2023-03" db="EMBL/GenBank/DDBJ databases">
        <title>Massive genome expansion in bonnet fungi (Mycena s.s.) driven by repeated elements and novel gene families across ecological guilds.</title>
        <authorList>
            <consortium name="Lawrence Berkeley National Laboratory"/>
            <person name="Harder C.B."/>
            <person name="Miyauchi S."/>
            <person name="Viragh M."/>
            <person name="Kuo A."/>
            <person name="Thoen E."/>
            <person name="Andreopoulos B."/>
            <person name="Lu D."/>
            <person name="Skrede I."/>
            <person name="Drula E."/>
            <person name="Henrissat B."/>
            <person name="Morin E."/>
            <person name="Kohler A."/>
            <person name="Barry K."/>
            <person name="LaButti K."/>
            <person name="Morin E."/>
            <person name="Salamov A."/>
            <person name="Lipzen A."/>
            <person name="Mereny Z."/>
            <person name="Hegedus B."/>
            <person name="Baldrian P."/>
            <person name="Stursova M."/>
            <person name="Weitz H."/>
            <person name="Taylor A."/>
            <person name="Grigoriev I.V."/>
            <person name="Nagy L.G."/>
            <person name="Martin F."/>
            <person name="Kauserud H."/>
        </authorList>
    </citation>
    <scope>NUCLEOTIDE SEQUENCE</scope>
    <source>
        <strain evidence="4">9284</strain>
    </source>
</reference>
<accession>A0AAD7B866</accession>
<dbReference type="AlphaFoldDB" id="A0AAD7B866"/>